<proteinExistence type="predicted"/>
<feature type="region of interest" description="Disordered" evidence="1">
    <location>
        <begin position="39"/>
        <end position="58"/>
    </location>
</feature>
<evidence type="ECO:0000256" key="1">
    <source>
        <dbReference type="SAM" id="MobiDB-lite"/>
    </source>
</evidence>
<comment type="caution">
    <text evidence="2">The sequence shown here is derived from an EMBL/GenBank/DDBJ whole genome shotgun (WGS) entry which is preliminary data.</text>
</comment>
<evidence type="ECO:0000313" key="2">
    <source>
        <dbReference type="EMBL" id="CAD2158646.1"/>
    </source>
</evidence>
<organism evidence="2 3">
    <name type="scientific">Meloidogyne enterolobii</name>
    <name type="common">Root-knot nematode worm</name>
    <name type="synonym">Meloidogyne mayaguensis</name>
    <dbReference type="NCBI Taxonomy" id="390850"/>
    <lineage>
        <taxon>Eukaryota</taxon>
        <taxon>Metazoa</taxon>
        <taxon>Ecdysozoa</taxon>
        <taxon>Nematoda</taxon>
        <taxon>Chromadorea</taxon>
        <taxon>Rhabditida</taxon>
        <taxon>Tylenchina</taxon>
        <taxon>Tylenchomorpha</taxon>
        <taxon>Tylenchoidea</taxon>
        <taxon>Meloidogynidae</taxon>
        <taxon>Meloidogyninae</taxon>
        <taxon>Meloidogyne</taxon>
    </lineage>
</organism>
<name>A0A6V7UJK6_MELEN</name>
<dbReference type="AlphaFoldDB" id="A0A6V7UJK6"/>
<protein>
    <submittedName>
        <fullName evidence="2">Uncharacterized protein</fullName>
    </submittedName>
</protein>
<sequence length="58" mass="6623">MLNIQGSFQLPQLIPILLNNSTIFQPAHSIRYFKTPLQAPTKSSPIFKSNKEQHKDKS</sequence>
<dbReference type="EMBL" id="CAJEWN010000071">
    <property type="protein sequence ID" value="CAD2158646.1"/>
    <property type="molecule type" value="Genomic_DNA"/>
</dbReference>
<accession>A0A6V7UJK6</accession>
<reference evidence="2 3" key="1">
    <citation type="submission" date="2020-08" db="EMBL/GenBank/DDBJ databases">
        <authorList>
            <person name="Koutsovoulos G."/>
            <person name="Danchin GJ E."/>
        </authorList>
    </citation>
    <scope>NUCLEOTIDE SEQUENCE [LARGE SCALE GENOMIC DNA]</scope>
</reference>
<evidence type="ECO:0000313" key="3">
    <source>
        <dbReference type="Proteomes" id="UP000580250"/>
    </source>
</evidence>
<dbReference type="Proteomes" id="UP000580250">
    <property type="component" value="Unassembled WGS sequence"/>
</dbReference>
<feature type="compositionally biased region" description="Basic and acidic residues" evidence="1">
    <location>
        <begin position="49"/>
        <end position="58"/>
    </location>
</feature>
<gene>
    <name evidence="2" type="ORF">MENT_LOCUS13285</name>
</gene>